<keyword evidence="5" id="KW-0406">Ion transport</keyword>
<evidence type="ECO:0000256" key="6">
    <source>
        <dbReference type="ARBA" id="ARBA00023136"/>
    </source>
</evidence>
<comment type="subcellular location">
    <subcellularLocation>
        <location evidence="1">Membrane</location>
        <topology evidence="1">Multi-pass membrane protein</topology>
    </subcellularLocation>
</comment>
<dbReference type="RefSeq" id="XP_006822294.1">
    <property type="nucleotide sequence ID" value="XM_006822231.1"/>
</dbReference>
<dbReference type="SUPFAM" id="SSF81324">
    <property type="entry name" value="Voltage-gated potassium channels"/>
    <property type="match status" value="1"/>
</dbReference>
<keyword evidence="7" id="KW-0407">Ion channel</keyword>
<feature type="domain" description="Potassium channel voltage dependent Kv4 C-terminal" evidence="10">
    <location>
        <begin position="96"/>
        <end position="166"/>
    </location>
</feature>
<evidence type="ECO:0000313" key="11">
    <source>
        <dbReference type="Proteomes" id="UP000694865"/>
    </source>
</evidence>
<evidence type="ECO:0000256" key="4">
    <source>
        <dbReference type="ARBA" id="ARBA00022989"/>
    </source>
</evidence>
<dbReference type="PANTHER" id="PTHR11537">
    <property type="entry name" value="VOLTAGE-GATED POTASSIUM CHANNEL"/>
    <property type="match status" value="1"/>
</dbReference>
<name>A0ABM0MQK3_SACKO</name>
<dbReference type="PANTHER" id="PTHR11537:SF105">
    <property type="entry name" value="POTASSIUM VOLTAGE-GATED CHANNEL PROTEIN SHAL"/>
    <property type="match status" value="1"/>
</dbReference>
<dbReference type="GeneID" id="102800858"/>
<dbReference type="Gene3D" id="1.10.287.70">
    <property type="match status" value="1"/>
</dbReference>
<evidence type="ECO:0000259" key="10">
    <source>
        <dbReference type="Pfam" id="PF11879"/>
    </source>
</evidence>
<feature type="non-terminal residue" evidence="12">
    <location>
        <position position="1"/>
    </location>
</feature>
<organism evidence="11 12">
    <name type="scientific">Saccoglossus kowalevskii</name>
    <name type="common">Acorn worm</name>
    <dbReference type="NCBI Taxonomy" id="10224"/>
    <lineage>
        <taxon>Eukaryota</taxon>
        <taxon>Metazoa</taxon>
        <taxon>Hemichordata</taxon>
        <taxon>Enteropneusta</taxon>
        <taxon>Harrimaniidae</taxon>
        <taxon>Saccoglossus</taxon>
    </lineage>
</organism>
<dbReference type="InterPro" id="IPR024587">
    <property type="entry name" value="K_chnl_volt-dep_Kv4_C"/>
</dbReference>
<proteinExistence type="predicted"/>
<evidence type="ECO:0000256" key="1">
    <source>
        <dbReference type="ARBA" id="ARBA00004141"/>
    </source>
</evidence>
<evidence type="ECO:0000256" key="7">
    <source>
        <dbReference type="ARBA" id="ARBA00023303"/>
    </source>
</evidence>
<accession>A0ABM0MQK3</accession>
<evidence type="ECO:0000256" key="3">
    <source>
        <dbReference type="ARBA" id="ARBA00022692"/>
    </source>
</evidence>
<keyword evidence="11" id="KW-1185">Reference proteome</keyword>
<evidence type="ECO:0000313" key="12">
    <source>
        <dbReference type="RefSeq" id="XP_006822294.1"/>
    </source>
</evidence>
<protein>
    <submittedName>
        <fullName evidence="12">Potassium voltage-gated channel subfamily D member 2-like</fullName>
    </submittedName>
</protein>
<reference evidence="12" key="1">
    <citation type="submission" date="2025-08" db="UniProtKB">
        <authorList>
            <consortium name="RefSeq"/>
        </authorList>
    </citation>
    <scope>IDENTIFICATION</scope>
    <source>
        <tissue evidence="12">Testes</tissue>
    </source>
</reference>
<dbReference type="Pfam" id="PF11879">
    <property type="entry name" value="DUF3399"/>
    <property type="match status" value="1"/>
</dbReference>
<keyword evidence="3 9" id="KW-0812">Transmembrane</keyword>
<keyword evidence="2" id="KW-0813">Transport</keyword>
<gene>
    <name evidence="12" type="primary">LOC102800858</name>
</gene>
<evidence type="ECO:0000256" key="8">
    <source>
        <dbReference type="SAM" id="MobiDB-lite"/>
    </source>
</evidence>
<dbReference type="Proteomes" id="UP000694865">
    <property type="component" value="Unplaced"/>
</dbReference>
<evidence type="ECO:0000256" key="2">
    <source>
        <dbReference type="ARBA" id="ARBA00022448"/>
    </source>
</evidence>
<dbReference type="InterPro" id="IPR028325">
    <property type="entry name" value="VG_K_chnl"/>
</dbReference>
<sequence>YGDMVPNTIIGKIVGGVCSLSGVLVIALPVPVIVSNFSRIYQQNQRADKRKAQKKARMAKIQIAKNASGTAFVAKKKAAERLLQGGGTMEEFTANMSGFEKQHHHLLQCLETTTNREFVETEFTYNGVPCTRTAETHISPPLTPSPSIVSSHHTKTSCCGIRRQRSGSSSRYQSAPTSATPTSPVTPQDYNDIQIRIPNRTSRSDLNARSPYPKVNCTTASTGITTAIVTMPTPTPTPTTDVESNQSGTNSSGGSPNIVRISAL</sequence>
<feature type="compositionally biased region" description="Low complexity" evidence="8">
    <location>
        <begin position="157"/>
        <end position="187"/>
    </location>
</feature>
<keyword evidence="4 9" id="KW-1133">Transmembrane helix</keyword>
<feature type="transmembrane region" description="Helical" evidence="9">
    <location>
        <begin position="13"/>
        <end position="34"/>
    </location>
</feature>
<evidence type="ECO:0000256" key="9">
    <source>
        <dbReference type="SAM" id="Phobius"/>
    </source>
</evidence>
<feature type="region of interest" description="Disordered" evidence="8">
    <location>
        <begin position="136"/>
        <end position="264"/>
    </location>
</feature>
<keyword evidence="6 9" id="KW-0472">Membrane</keyword>
<feature type="compositionally biased region" description="Low complexity" evidence="8">
    <location>
        <begin position="225"/>
        <end position="257"/>
    </location>
</feature>
<evidence type="ECO:0000256" key="5">
    <source>
        <dbReference type="ARBA" id="ARBA00023065"/>
    </source>
</evidence>